<sequence>VSLLRRLGSLRVLWLAAVAALAVWLAAT</sequence>
<gene>
    <name evidence="2" type="ORF">METZ01_LOCUS444146</name>
</gene>
<reference evidence="2" key="1">
    <citation type="submission" date="2018-05" db="EMBL/GenBank/DDBJ databases">
        <authorList>
            <person name="Lanie J.A."/>
            <person name="Ng W.-L."/>
            <person name="Kazmierczak K.M."/>
            <person name="Andrzejewski T.M."/>
            <person name="Davidsen T.M."/>
            <person name="Wayne K.J."/>
            <person name="Tettelin H."/>
            <person name="Glass J.I."/>
            <person name="Rusch D."/>
            <person name="Podicherti R."/>
            <person name="Tsui H.-C.T."/>
            <person name="Winkler M.E."/>
        </authorList>
    </citation>
    <scope>NUCLEOTIDE SEQUENCE</scope>
</reference>
<evidence type="ECO:0000313" key="2">
    <source>
        <dbReference type="EMBL" id="SVD91292.1"/>
    </source>
</evidence>
<organism evidence="2">
    <name type="scientific">marine metagenome</name>
    <dbReference type="NCBI Taxonomy" id="408172"/>
    <lineage>
        <taxon>unclassified sequences</taxon>
        <taxon>metagenomes</taxon>
        <taxon>ecological metagenomes</taxon>
    </lineage>
</organism>
<dbReference type="EMBL" id="UINC01181550">
    <property type="protein sequence ID" value="SVD91292.1"/>
    <property type="molecule type" value="Genomic_DNA"/>
</dbReference>
<evidence type="ECO:0000256" key="1">
    <source>
        <dbReference type="SAM" id="Phobius"/>
    </source>
</evidence>
<feature type="non-terminal residue" evidence="2">
    <location>
        <position position="28"/>
    </location>
</feature>
<feature type="transmembrane region" description="Helical" evidence="1">
    <location>
        <begin position="12"/>
        <end position="27"/>
    </location>
</feature>
<keyword evidence="1" id="KW-0472">Membrane</keyword>
<protein>
    <submittedName>
        <fullName evidence="2">Uncharacterized protein</fullName>
    </submittedName>
</protein>
<dbReference type="AlphaFoldDB" id="A0A382Z722"/>
<accession>A0A382Z722</accession>
<feature type="non-terminal residue" evidence="2">
    <location>
        <position position="1"/>
    </location>
</feature>
<keyword evidence="1" id="KW-0812">Transmembrane</keyword>
<name>A0A382Z722_9ZZZZ</name>
<proteinExistence type="predicted"/>
<keyword evidence="1" id="KW-1133">Transmembrane helix</keyword>